<feature type="transmembrane region" description="Helical" evidence="9">
    <location>
        <begin position="31"/>
        <end position="51"/>
    </location>
</feature>
<evidence type="ECO:0000256" key="9">
    <source>
        <dbReference type="SAM" id="Phobius"/>
    </source>
</evidence>
<keyword evidence="4 9" id="KW-1133">Transmembrane helix</keyword>
<feature type="transmembrane region" description="Helical" evidence="9">
    <location>
        <begin position="709"/>
        <end position="729"/>
    </location>
</feature>
<feature type="transmembrane region" description="Helical" evidence="9">
    <location>
        <begin position="682"/>
        <end position="703"/>
    </location>
</feature>
<keyword evidence="7" id="KW-0675">Receptor</keyword>
<evidence type="ECO:0000256" key="6">
    <source>
        <dbReference type="ARBA" id="ARBA00023136"/>
    </source>
</evidence>
<keyword evidence="5" id="KW-0297">G-protein coupled receptor</keyword>
<feature type="transmembrane region" description="Helical" evidence="9">
    <location>
        <begin position="556"/>
        <end position="582"/>
    </location>
</feature>
<dbReference type="Pfam" id="PF00001">
    <property type="entry name" value="7tm_1"/>
    <property type="match status" value="5"/>
</dbReference>
<comment type="subcellular location">
    <subcellularLocation>
        <location evidence="1">Cell membrane</location>
        <topology evidence="1">Multi-pass membrane protein</topology>
    </subcellularLocation>
</comment>
<dbReference type="Gene3D" id="1.20.1070.10">
    <property type="entry name" value="Rhodopsin 7-helix transmembrane proteins"/>
    <property type="match status" value="3"/>
</dbReference>
<dbReference type="InterPro" id="IPR017452">
    <property type="entry name" value="GPCR_Rhodpsn_7TM"/>
</dbReference>
<feature type="transmembrane region" description="Helical" evidence="9">
    <location>
        <begin position="643"/>
        <end position="661"/>
    </location>
</feature>
<name>A0ABN8RZZ7_9CNID</name>
<dbReference type="PANTHER" id="PTHR24249">
    <property type="entry name" value="HISTAMINE RECEPTOR-RELATED G-PROTEIN COUPLED RECEPTOR"/>
    <property type="match status" value="1"/>
</dbReference>
<evidence type="ECO:0000313" key="12">
    <source>
        <dbReference type="Proteomes" id="UP001159405"/>
    </source>
</evidence>
<evidence type="ECO:0000256" key="1">
    <source>
        <dbReference type="ARBA" id="ARBA00004651"/>
    </source>
</evidence>
<evidence type="ECO:0000259" key="10">
    <source>
        <dbReference type="PROSITE" id="PS50262"/>
    </source>
</evidence>
<evidence type="ECO:0000256" key="5">
    <source>
        <dbReference type="ARBA" id="ARBA00023040"/>
    </source>
</evidence>
<comment type="caution">
    <text evidence="11">The sequence shown here is derived from an EMBL/GenBank/DDBJ whole genome shotgun (WGS) entry which is preliminary data.</text>
</comment>
<keyword evidence="2" id="KW-1003">Cell membrane</keyword>
<dbReference type="InterPro" id="IPR000276">
    <property type="entry name" value="GPCR_Rhodpsn"/>
</dbReference>
<dbReference type="EMBL" id="CALNXK010000385">
    <property type="protein sequence ID" value="CAH3184375.1"/>
    <property type="molecule type" value="Genomic_DNA"/>
</dbReference>
<evidence type="ECO:0000256" key="2">
    <source>
        <dbReference type="ARBA" id="ARBA00022475"/>
    </source>
</evidence>
<evidence type="ECO:0000256" key="4">
    <source>
        <dbReference type="ARBA" id="ARBA00022989"/>
    </source>
</evidence>
<gene>
    <name evidence="11" type="ORF">PLOB_00030195</name>
</gene>
<feature type="domain" description="G-protein coupled receptors family 1 profile" evidence="10">
    <location>
        <begin position="1"/>
        <end position="206"/>
    </location>
</feature>
<evidence type="ECO:0000256" key="8">
    <source>
        <dbReference type="ARBA" id="ARBA00023224"/>
    </source>
</evidence>
<keyword evidence="3 9" id="KW-0812">Transmembrane</keyword>
<feature type="transmembrane region" description="Helical" evidence="9">
    <location>
        <begin position="250"/>
        <end position="277"/>
    </location>
</feature>
<keyword evidence="12" id="KW-1185">Reference proteome</keyword>
<proteinExistence type="predicted"/>
<protein>
    <recommendedName>
        <fullName evidence="10">G-protein coupled receptors family 1 profile domain-containing protein</fullName>
    </recommendedName>
</protein>
<dbReference type="Proteomes" id="UP001159405">
    <property type="component" value="Unassembled WGS sequence"/>
</dbReference>
<accession>A0ABN8RZZ7</accession>
<dbReference type="InterPro" id="IPR050569">
    <property type="entry name" value="TAAR"/>
</dbReference>
<dbReference type="PROSITE" id="PS50262">
    <property type="entry name" value="G_PROTEIN_RECEP_F1_2"/>
    <property type="match status" value="3"/>
</dbReference>
<dbReference type="PRINTS" id="PR00237">
    <property type="entry name" value="GPCRRHODOPSN"/>
</dbReference>
<feature type="transmembrane region" description="Helical" evidence="9">
    <location>
        <begin position="155"/>
        <end position="176"/>
    </location>
</feature>
<feature type="transmembrane region" description="Helical" evidence="9">
    <location>
        <begin position="99"/>
        <end position="119"/>
    </location>
</feature>
<feature type="transmembrane region" description="Helical" evidence="9">
    <location>
        <begin position="72"/>
        <end position="93"/>
    </location>
</feature>
<keyword evidence="8" id="KW-0807">Transducer</keyword>
<feature type="transmembrane region" description="Helical" evidence="9">
    <location>
        <begin position="461"/>
        <end position="483"/>
    </location>
</feature>
<dbReference type="SMART" id="SM01381">
    <property type="entry name" value="7TM_GPCR_Srsx"/>
    <property type="match status" value="1"/>
</dbReference>
<feature type="transmembrane region" description="Helical" evidence="9">
    <location>
        <begin position="289"/>
        <end position="316"/>
    </location>
</feature>
<reference evidence="11 12" key="1">
    <citation type="submission" date="2022-05" db="EMBL/GenBank/DDBJ databases">
        <authorList>
            <consortium name="Genoscope - CEA"/>
            <person name="William W."/>
        </authorList>
    </citation>
    <scope>NUCLEOTIDE SEQUENCE [LARGE SCALE GENOMIC DNA]</scope>
</reference>
<feature type="transmembrane region" description="Helical" evidence="9">
    <location>
        <begin position="594"/>
        <end position="616"/>
    </location>
</feature>
<feature type="transmembrane region" description="Helical" evidence="9">
    <location>
        <begin position="378"/>
        <end position="399"/>
    </location>
</feature>
<evidence type="ECO:0000256" key="7">
    <source>
        <dbReference type="ARBA" id="ARBA00023170"/>
    </source>
</evidence>
<feature type="transmembrane region" description="Helical" evidence="9">
    <location>
        <begin position="336"/>
        <end position="357"/>
    </location>
</feature>
<feature type="domain" description="G-protein coupled receptors family 1 profile" evidence="10">
    <location>
        <begin position="268"/>
        <end position="512"/>
    </location>
</feature>
<dbReference type="PANTHER" id="PTHR24249:SF372">
    <property type="entry name" value="G-PROTEIN COUPLED RECEPTORS FAMILY 1 PROFILE DOMAIN-CONTAINING PROTEIN"/>
    <property type="match status" value="1"/>
</dbReference>
<evidence type="ECO:0000256" key="3">
    <source>
        <dbReference type="ARBA" id="ARBA00022692"/>
    </source>
</evidence>
<feature type="domain" description="G-protein coupled receptors family 1 profile" evidence="10">
    <location>
        <begin position="573"/>
        <end position="703"/>
    </location>
</feature>
<dbReference type="CDD" id="cd00637">
    <property type="entry name" value="7tm_classA_rhodopsin-like"/>
    <property type="match status" value="1"/>
</dbReference>
<feature type="transmembrane region" description="Helical" evidence="9">
    <location>
        <begin position="405"/>
        <end position="425"/>
    </location>
</feature>
<keyword evidence="6 9" id="KW-0472">Membrane</keyword>
<organism evidence="11 12">
    <name type="scientific">Porites lobata</name>
    <dbReference type="NCBI Taxonomy" id="104759"/>
    <lineage>
        <taxon>Eukaryota</taxon>
        <taxon>Metazoa</taxon>
        <taxon>Cnidaria</taxon>
        <taxon>Anthozoa</taxon>
        <taxon>Hexacorallia</taxon>
        <taxon>Scleractinia</taxon>
        <taxon>Fungiina</taxon>
        <taxon>Poritidae</taxon>
        <taxon>Porites</taxon>
    </lineage>
</organism>
<dbReference type="SUPFAM" id="SSF81321">
    <property type="entry name" value="Family A G protein-coupled receptor-like"/>
    <property type="match status" value="3"/>
</dbReference>
<evidence type="ECO:0000313" key="11">
    <source>
        <dbReference type="EMBL" id="CAH3184375.1"/>
    </source>
</evidence>
<sequence>MAGIIFAVILNTASKQDYNLTSLCPTVINLWLYLFFFLCAASLLTLTTIAFDRLLAVSLHLRYQELVTSKRVTIVLIFIWLTSFITALIYIFLPKSNEMVAAVILLVGYFLTTVAYVRIYKVVKYHQNQIYSQNQLQNAQTREALRQRKSAYNALFVYFVFLVCCLPFLPSVMLYLINSSEISFLIAKCASLFLIYLNSSLNPIVYCWRYREIRQIAHKQRKSAYNSLFVSFCNQKLEGFLQLARYRETFLFSLCVSHFAFSLVTSLGNILLIRALFKASSIPANEKKLFLSLAFSDLGVGLVSQLMAGIIYAVILKTASKENYNFTSLCPTVINLSSYLLFFLCAASLLTLSAIALDRLLAVSLHLRYQELVTSKRVTIVLISIWLTSCITALIYIFLPKSNEMVAIVILLVGYVLTTVAYFRIYKVVKYHQNQIYSQNQLQNAQTREALRQRKSAYNALFVYFVFLVCYLPLLPSVMLYLINTSETSFLIAKSASSFLIYLNSSFNPIVYCWRYREIRQIVKSTMKKILRSSLFFCTRLLDSWLQLVHHTRSSLLAFCVLDFVFSVLATLENLFVIRALMKASTIPATVKKLFLSLAFSDLAVGLCSQLMTAIINASILKMTSSGNNTAFFCRTVLGVKSYFVYLLAAASFLNVIVIAFDRLLAVSLHLRYQELITPKRLNIALVSLWLISCFTAFIFVFLPTSNEIVAAVILLTGYVLTTVAYVRIYEGVFSRDKSWKYFSNSRLTESFINTSQRQEAVR</sequence>